<dbReference type="PANTHER" id="PTHR31571">
    <property type="entry name" value="ALTERED INHERITANCE OF MITOCHONDRIA PROTEIN 6"/>
    <property type="match status" value="1"/>
</dbReference>
<dbReference type="AlphaFoldDB" id="A0AAV9XQU9"/>
<feature type="transmembrane region" description="Helical" evidence="2">
    <location>
        <begin position="26"/>
        <end position="46"/>
    </location>
</feature>
<name>A0AAV9XQU9_9PEZI</name>
<evidence type="ECO:0000313" key="3">
    <source>
        <dbReference type="EMBL" id="KAK6544495.1"/>
    </source>
</evidence>
<keyword evidence="2" id="KW-0472">Membrane</keyword>
<dbReference type="InterPro" id="IPR051236">
    <property type="entry name" value="HAT_RTT109-like"/>
</dbReference>
<keyword evidence="2" id="KW-0812">Transmembrane</keyword>
<evidence type="ECO:0000313" key="4">
    <source>
        <dbReference type="Proteomes" id="UP001365542"/>
    </source>
</evidence>
<evidence type="ECO:0000256" key="2">
    <source>
        <dbReference type="SAM" id="Phobius"/>
    </source>
</evidence>
<accession>A0AAV9XQU9</accession>
<keyword evidence="2" id="KW-1133">Transmembrane helix</keyword>
<keyword evidence="4" id="KW-1185">Reference proteome</keyword>
<comment type="caution">
    <text evidence="3">The sequence shown here is derived from an EMBL/GenBank/DDBJ whole genome shotgun (WGS) entry which is preliminary data.</text>
</comment>
<sequence>MLSSARYFKLSPQGKPSFRERFAPPVYFYFLVFIMLAFALILQYLFTVSDAFGIFGVKWSVPGHISQFVEEWPQKTGLGQYPSSFTRGIEPKPIHSHNDYWQKVPLYLGISVGAVSTEADVYARDGDLLVAHEETAISPNRTFRSLYVNPIVDLLERQNPTTKYANNTRCGVFDELCSQTLYLWVDLKTGAEETWPLVAAQLEPLRKRNWLTKWDGETIIPGPVTVIGTGNSNWDVLIVNQTRPRDYFVDAPLLSFGTDSEKKHPDGTPLYDHTSSPFATTSLMEAVGNIKGAGLSSEQLQKVEGWVQTAKDRGIQVRFWETPNWSTKKRHNVWRQLMDIPVGLLGADDLEDAAFGDW</sequence>
<comment type="similarity">
    <text evidence="1">Belongs to the AIM6 family.</text>
</comment>
<organism evidence="3 4">
    <name type="scientific">Orbilia ellipsospora</name>
    <dbReference type="NCBI Taxonomy" id="2528407"/>
    <lineage>
        <taxon>Eukaryota</taxon>
        <taxon>Fungi</taxon>
        <taxon>Dikarya</taxon>
        <taxon>Ascomycota</taxon>
        <taxon>Pezizomycotina</taxon>
        <taxon>Orbiliomycetes</taxon>
        <taxon>Orbiliales</taxon>
        <taxon>Orbiliaceae</taxon>
        <taxon>Orbilia</taxon>
    </lineage>
</organism>
<reference evidence="3 4" key="1">
    <citation type="submission" date="2019-10" db="EMBL/GenBank/DDBJ databases">
        <authorList>
            <person name="Palmer J.M."/>
        </authorList>
    </citation>
    <scope>NUCLEOTIDE SEQUENCE [LARGE SCALE GENOMIC DNA]</scope>
    <source>
        <strain evidence="3 4">TWF694</strain>
    </source>
</reference>
<proteinExistence type="inferred from homology"/>
<dbReference type="GO" id="GO:0006629">
    <property type="term" value="P:lipid metabolic process"/>
    <property type="evidence" value="ECO:0007669"/>
    <property type="project" value="InterPro"/>
</dbReference>
<dbReference type="SUPFAM" id="SSF51695">
    <property type="entry name" value="PLC-like phosphodiesterases"/>
    <property type="match status" value="1"/>
</dbReference>
<dbReference type="InterPro" id="IPR017946">
    <property type="entry name" value="PLC-like_Pdiesterase_TIM-brl"/>
</dbReference>
<gene>
    <name evidence="3" type="primary">AIM6</name>
    <name evidence="3" type="ORF">TWF694_001189</name>
</gene>
<dbReference type="EMBL" id="JAVHJO010000001">
    <property type="protein sequence ID" value="KAK6544495.1"/>
    <property type="molecule type" value="Genomic_DNA"/>
</dbReference>
<dbReference type="GO" id="GO:0008081">
    <property type="term" value="F:phosphoric diester hydrolase activity"/>
    <property type="evidence" value="ECO:0007669"/>
    <property type="project" value="InterPro"/>
</dbReference>
<evidence type="ECO:0000256" key="1">
    <source>
        <dbReference type="ARBA" id="ARBA00008858"/>
    </source>
</evidence>
<dbReference type="PANTHER" id="PTHR31571:SF5">
    <property type="entry name" value="ALTERED INHERITANCE OF MITOCHONDRIA PROTEIN 6"/>
    <property type="match status" value="1"/>
</dbReference>
<dbReference type="Proteomes" id="UP001365542">
    <property type="component" value="Unassembled WGS sequence"/>
</dbReference>
<protein>
    <submittedName>
        <fullName evidence="3">Altered inheritance of mitochondria protein 6</fullName>
    </submittedName>
</protein>